<dbReference type="Gene3D" id="2.60.40.4270">
    <property type="entry name" value="Listeria-Bacteroides repeat domain"/>
    <property type="match status" value="1"/>
</dbReference>
<evidence type="ECO:0000256" key="4">
    <source>
        <dbReference type="ARBA" id="ARBA00022729"/>
    </source>
</evidence>
<accession>A0A9J6QXV8</accession>
<keyword evidence="9" id="KW-1185">Reference proteome</keyword>
<dbReference type="Pfam" id="PF05738">
    <property type="entry name" value="Cna_B"/>
    <property type="match status" value="2"/>
</dbReference>
<dbReference type="InterPro" id="IPR042229">
    <property type="entry name" value="Listeria/Bacterioides_rpt_sf"/>
</dbReference>
<dbReference type="Pfam" id="PF19789">
    <property type="entry name" value="DUF6273"/>
    <property type="match status" value="1"/>
</dbReference>
<evidence type="ECO:0000259" key="7">
    <source>
        <dbReference type="Pfam" id="PF19789"/>
    </source>
</evidence>
<keyword evidence="4" id="KW-0732">Signal</keyword>
<dbReference type="Gene3D" id="2.60.40.1140">
    <property type="entry name" value="Collagen-binding surface protein Cna, B-type domain"/>
    <property type="match status" value="2"/>
</dbReference>
<dbReference type="InterPro" id="IPR026466">
    <property type="entry name" value="Fim_isopep_form_D2_dom"/>
</dbReference>
<dbReference type="GO" id="GO:0030313">
    <property type="term" value="C:cell envelope"/>
    <property type="evidence" value="ECO:0007669"/>
    <property type="project" value="UniProtKB-SubCell"/>
</dbReference>
<feature type="domain" description="SpaA-like prealbumin fold" evidence="6">
    <location>
        <begin position="888"/>
        <end position="973"/>
    </location>
</feature>
<evidence type="ECO:0000259" key="5">
    <source>
        <dbReference type="Pfam" id="PF05738"/>
    </source>
</evidence>
<dbReference type="PANTHER" id="PTHR36108:SF13">
    <property type="entry name" value="COLOSSIN-B-RELATED"/>
    <property type="match status" value="1"/>
</dbReference>
<dbReference type="RefSeq" id="WP_253021061.1">
    <property type="nucleotide sequence ID" value="NZ_JAOSHN010000009.1"/>
</dbReference>
<feature type="domain" description="CNA-B" evidence="5">
    <location>
        <begin position="686"/>
        <end position="768"/>
    </location>
</feature>
<dbReference type="InterPro" id="IPR013378">
    <property type="entry name" value="InlB-like_B-rpt"/>
</dbReference>
<dbReference type="SUPFAM" id="SSF49478">
    <property type="entry name" value="Cna protein B-type domain"/>
    <property type="match status" value="2"/>
</dbReference>
<reference evidence="8" key="1">
    <citation type="submission" date="2022-09" db="EMBL/GenBank/DDBJ databases">
        <title>Culturomic study of gut microbiota in children with autism spectrum disorder.</title>
        <authorList>
            <person name="Efimov B.A."/>
            <person name="Chaplin A.V."/>
            <person name="Sokolova S.R."/>
            <person name="Pikina A.P."/>
            <person name="Korzhanova M."/>
            <person name="Belova V."/>
            <person name="Korostin D."/>
        </authorList>
    </citation>
    <scope>NUCLEOTIDE SEQUENCE</scope>
    <source>
        <strain evidence="8">ASD5510</strain>
    </source>
</reference>
<dbReference type="EMBL" id="JAOSHN010000009">
    <property type="protein sequence ID" value="MCU7380339.1"/>
    <property type="molecule type" value="Genomic_DNA"/>
</dbReference>
<evidence type="ECO:0000259" key="6">
    <source>
        <dbReference type="Pfam" id="PF17802"/>
    </source>
</evidence>
<comment type="similarity">
    <text evidence="2">Belongs to the serine-aspartate repeat-containing protein (SDr) family.</text>
</comment>
<dbReference type="InterPro" id="IPR008454">
    <property type="entry name" value="Collagen-bd_Cna-like_B-typ_dom"/>
</dbReference>
<name>A0A9J6QXV8_9FIRM</name>
<dbReference type="Proteomes" id="UP001065549">
    <property type="component" value="Unassembled WGS sequence"/>
</dbReference>
<comment type="subcellular location">
    <subcellularLocation>
        <location evidence="1">Cell envelope</location>
    </subcellularLocation>
</comment>
<feature type="domain" description="CNA-B" evidence="5">
    <location>
        <begin position="595"/>
        <end position="677"/>
    </location>
</feature>
<dbReference type="Gene3D" id="2.60.40.740">
    <property type="match status" value="2"/>
</dbReference>
<feature type="domain" description="SpaA-like prealbumin fold" evidence="6">
    <location>
        <begin position="785"/>
        <end position="864"/>
    </location>
</feature>
<organism evidence="8 9">
    <name type="scientific">Hominibacterium faecale</name>
    <dbReference type="NCBI Taxonomy" id="2839743"/>
    <lineage>
        <taxon>Bacteria</taxon>
        <taxon>Bacillati</taxon>
        <taxon>Bacillota</taxon>
        <taxon>Clostridia</taxon>
        <taxon>Peptostreptococcales</taxon>
        <taxon>Anaerovoracaceae</taxon>
        <taxon>Hominibacterium</taxon>
    </lineage>
</organism>
<evidence type="ECO:0000256" key="1">
    <source>
        <dbReference type="ARBA" id="ARBA00004196"/>
    </source>
</evidence>
<evidence type="ECO:0000313" key="8">
    <source>
        <dbReference type="EMBL" id="MCU7380339.1"/>
    </source>
</evidence>
<proteinExistence type="inferred from homology"/>
<dbReference type="Pfam" id="PF09479">
    <property type="entry name" value="Flg_new"/>
    <property type="match status" value="1"/>
</dbReference>
<feature type="domain" description="SpaA-like prealbumin fold" evidence="6">
    <location>
        <begin position="978"/>
        <end position="1056"/>
    </location>
</feature>
<protein>
    <submittedName>
        <fullName evidence="8">SpaA isopeptide-forming pilin-related protein</fullName>
    </submittedName>
</protein>
<dbReference type="CDD" id="cd00222">
    <property type="entry name" value="CollagenBindB"/>
    <property type="match status" value="2"/>
</dbReference>
<feature type="domain" description="DUF6273" evidence="7">
    <location>
        <begin position="1490"/>
        <end position="1609"/>
    </location>
</feature>
<dbReference type="InterPro" id="IPR046240">
    <property type="entry name" value="DUF6273"/>
</dbReference>
<evidence type="ECO:0000256" key="2">
    <source>
        <dbReference type="ARBA" id="ARBA00007257"/>
    </source>
</evidence>
<dbReference type="NCBIfam" id="TIGR04226">
    <property type="entry name" value="RrgB_K2N_iso_D2"/>
    <property type="match status" value="1"/>
</dbReference>
<evidence type="ECO:0000313" key="9">
    <source>
        <dbReference type="Proteomes" id="UP001065549"/>
    </source>
</evidence>
<dbReference type="InterPro" id="IPR041033">
    <property type="entry name" value="SpaA_PFL_dom_1"/>
</dbReference>
<comment type="caution">
    <text evidence="8">The sequence shown here is derived from an EMBL/GenBank/DDBJ whole genome shotgun (WGS) entry which is preliminary data.</text>
</comment>
<dbReference type="PANTHER" id="PTHR36108">
    <property type="entry name" value="COLOSSIN-B-RELATED"/>
    <property type="match status" value="1"/>
</dbReference>
<gene>
    <name evidence="8" type="ORF">OBO34_18580</name>
</gene>
<dbReference type="Pfam" id="PF17802">
    <property type="entry name" value="SpaA"/>
    <property type="match status" value="3"/>
</dbReference>
<dbReference type="InterPro" id="IPR013783">
    <property type="entry name" value="Ig-like_fold"/>
</dbReference>
<sequence>MRRVRAKDAGRIHTNAGCNRQAILLLALIAVLLLSCMPQQASAFTINGGSYKALISYPGVKTFNYAVKPVRENLIAADMVDPEYSFKTGSKAVDEYFGSTATYTDRSGTKRKGFYLNKNSKGKCGVRYNKLFQYNNTWVDVKTTFTNWSLKDKKKAFAAGGFCKIWWTNVKWLKMKHEFFLSGTNTPVQVNGFFSFSDVDDAQGLAIPSGQIKKLWVNSKGTILKYKKEDDLLLIQSDDVLIPNLGTANYSPAKAATATFSYQFSGNSHTQYVLDGNADGSDNVIGFDAAKYIPSMIPQPKPPAIEKTVSDQDEKDVSNNIVPTIRDAWTYTLNGLVPLETEPGNFYQGFSMNDTLDSCLEIQDVHIYKNKSEDVSGQFTINISGPTVSAAAKNCSTASFYGCNYQLRITAGIKSGATEEILRNHGHYDSGRGAIRFSNTGRVVYQAGGSQTVRTTNTVTTEIPLPVLSITKETSKKEYRVGDPIDYTVRVTQTKANSAALDLYIKDDSLPKEVKVLADTLQVSGITGYELTPLENGCLLKVKRLNYGQTAVIRYQARAEKAAAHRDIDNTALTGALLAREKTATAAVHIKPYNIEGQKIWDDHEDQDGLRPQSLKVKLMADGQMADTLSISEETEWKYVFEDLEPFDEQGRRIDYTVEEEQIPGYTSKQLGYDMVNHHTPEQITIEGAKLWNDADDLDKLRPKRVIVYLMADGKKYASKTISTAEDWKYSWTVDKYRPRGVPIDYKVEEKPVEGYEASVSNYDLVNTHVPYQIHLVKYEKLENGEKTEKPLAGAVYLAYRQGEKDENGNLLPDKFLGRYTTDSSGSIIIRGLSPGSYYLLEDRAPPGYRKEKDRIDIQMEKAQTDGPVKQPQITTVIAYNQREYGLLELVKKDDRANSVADAVFGLYRDQDCQRQEGSYTTDDKGRIRIDSLRWGIYFLKELQAPGGYERSEEIQKVEIGPENLHPLIEVYNQQKKGSVILTKTDETETIRLAGAVYDLFDDAGRIVKENLTTDEKGRLQVEGLKWGGYYFLEKKAPEGYGISSEKIRFSVNSTTGGMTQYVEAADKARRGQLTIVKQLRTDEIHMAHGVPSFIFRLTGKTADGEAITEYQMATFNQTYVENNRNQDGTVKKSVVFSGLKSGTYQVEELEHIRYQLAGITDLSPNGKRDGDKVIFQLEGEEEGTATFLNEKEKWQDYSHTAAKTNLIKLNRRLTGLKLQYEGENILEGNQQFPREKLQVTAVYDDGTQAPLGQNQFQLKKEDGGVLTRVPKIAGSYTAAVEYEEDGICRRATITYQVEAVKLLTIQFDTGGGGTMAPLIAEKYSCLADYKEGEYIPLRSGFSFGGWYLDKELISAFNTKKELVEDLTLYARWQEKHLNDYTWEEIKKIADSGKAETVLDECFSAVKKDLEDGRLSQETLKHTKELTINGKQCHAVILGFNQDRKEDGSRAGLSFLIWEPVAADVFNPTLTNQGGWKDSQLRKKTAPLAAELPQAAVPVQKESWGFADGKALKETTWDKLWLLSQSEVCGAWGYEDEELEPSIYFEDLDFGRLRSGRGEGAQYKLFQGLIPDGKPDLEAAAALGKPWWLRSANLEGEQRFCFFDADGAAR</sequence>
<dbReference type="Gene3D" id="2.60.40.10">
    <property type="entry name" value="Immunoglobulins"/>
    <property type="match status" value="3"/>
</dbReference>
<evidence type="ECO:0000256" key="3">
    <source>
        <dbReference type="ARBA" id="ARBA00022525"/>
    </source>
</evidence>
<keyword evidence="3" id="KW-0964">Secreted</keyword>